<reference evidence="2 3" key="1">
    <citation type="submission" date="2021-08" db="EMBL/GenBank/DDBJ databases">
        <title>Massilia sp. R798.</title>
        <authorList>
            <person name="Baek J.H."/>
            <person name="Jung H.S."/>
            <person name="Kim K.R."/>
            <person name="Jeon C.O."/>
        </authorList>
    </citation>
    <scope>NUCLEOTIDE SEQUENCE [LARGE SCALE GENOMIC DNA]</scope>
    <source>
        <strain evidence="2 3">R798</strain>
    </source>
</reference>
<dbReference type="RefSeq" id="WP_223468778.1">
    <property type="nucleotide sequence ID" value="NZ_JAFBIL020000005.1"/>
</dbReference>
<proteinExistence type="predicted"/>
<keyword evidence="3" id="KW-1185">Reference proteome</keyword>
<keyword evidence="1" id="KW-0472">Membrane</keyword>
<sequence>MNSFLKTVKQSVKSFAQDDEGAQVVEYALIIAVVSIILVVALRNLTGTSFSGFIDRVATCLTTSASCA</sequence>
<feature type="transmembrane region" description="Helical" evidence="1">
    <location>
        <begin position="27"/>
        <end position="46"/>
    </location>
</feature>
<organism evidence="2 3">
    <name type="scientific">Massilia soli</name>
    <dbReference type="NCBI Taxonomy" id="2792854"/>
    <lineage>
        <taxon>Bacteria</taxon>
        <taxon>Pseudomonadati</taxon>
        <taxon>Pseudomonadota</taxon>
        <taxon>Betaproteobacteria</taxon>
        <taxon>Burkholderiales</taxon>
        <taxon>Oxalobacteraceae</taxon>
        <taxon>Telluria group</taxon>
        <taxon>Massilia</taxon>
    </lineage>
</organism>
<keyword evidence="1" id="KW-0812">Transmembrane</keyword>
<dbReference type="EMBL" id="JAFBIL020000005">
    <property type="protein sequence ID" value="MBZ2208288.1"/>
    <property type="molecule type" value="Genomic_DNA"/>
</dbReference>
<keyword evidence="1" id="KW-1133">Transmembrane helix</keyword>
<accession>A0ABS7SQR6</accession>
<evidence type="ECO:0000256" key="1">
    <source>
        <dbReference type="SAM" id="Phobius"/>
    </source>
</evidence>
<gene>
    <name evidence="2" type="ORF">I4X03_013560</name>
</gene>
<evidence type="ECO:0000313" key="2">
    <source>
        <dbReference type="EMBL" id="MBZ2208288.1"/>
    </source>
</evidence>
<evidence type="ECO:0000313" key="3">
    <source>
        <dbReference type="Proteomes" id="UP000809349"/>
    </source>
</evidence>
<protein>
    <submittedName>
        <fullName evidence="2">Flp family type IVb pilin</fullName>
    </submittedName>
</protein>
<name>A0ABS7SQR6_9BURK</name>
<comment type="caution">
    <text evidence="2">The sequence shown here is derived from an EMBL/GenBank/DDBJ whole genome shotgun (WGS) entry which is preliminary data.</text>
</comment>
<dbReference type="Proteomes" id="UP000809349">
    <property type="component" value="Unassembled WGS sequence"/>
</dbReference>